<evidence type="ECO:0000256" key="1">
    <source>
        <dbReference type="ARBA" id="ARBA00023015"/>
    </source>
</evidence>
<evidence type="ECO:0000313" key="6">
    <source>
        <dbReference type="Proteomes" id="UP000284547"/>
    </source>
</evidence>
<gene>
    <name evidence="5" type="ORF">D1012_20820</name>
</gene>
<sequence>MTDFTGPARLAEAADNLSRVDSVPLYSQIKQRLLAEIGEGKYAEGGLLPTETQLCDIYAVSRITVRRAISELQDEGVLEKRAGKGTFVSVQRIVTSLVKLNGFTETYTALGADPHNQLLSIDTIAADIPTADALALARGTLVLQVRRLIRTRKGPLSIDQSYFELARFPGLAEELHDDVSLYGLLRQKYGVQVKHSRRHINVRLAGQADRQVLNCNLGEPLFDMEKIVYDDDMRPLQRSLLATPTNRITYTIDV</sequence>
<dbReference type="AlphaFoldDB" id="A0A411YWV1"/>
<accession>A0A411YWV1</accession>
<dbReference type="InterPro" id="IPR011663">
    <property type="entry name" value="UTRA"/>
</dbReference>
<protein>
    <submittedName>
        <fullName evidence="5">UTRA domain-containing protein</fullName>
    </submittedName>
</protein>
<dbReference type="Pfam" id="PF00392">
    <property type="entry name" value="GntR"/>
    <property type="match status" value="1"/>
</dbReference>
<dbReference type="Proteomes" id="UP000284547">
    <property type="component" value="Unassembled WGS sequence"/>
</dbReference>
<comment type="caution">
    <text evidence="5">The sequence shown here is derived from an EMBL/GenBank/DDBJ whole genome shotgun (WGS) entry which is preliminary data.</text>
</comment>
<dbReference type="GO" id="GO:0045892">
    <property type="term" value="P:negative regulation of DNA-templated transcription"/>
    <property type="evidence" value="ECO:0007669"/>
    <property type="project" value="TreeGrafter"/>
</dbReference>
<dbReference type="SMART" id="SM00345">
    <property type="entry name" value="HTH_GNTR"/>
    <property type="match status" value="1"/>
</dbReference>
<dbReference type="InterPro" id="IPR028978">
    <property type="entry name" value="Chorismate_lyase_/UTRA_dom_sf"/>
</dbReference>
<dbReference type="SUPFAM" id="SSF46785">
    <property type="entry name" value="Winged helix' DNA-binding domain"/>
    <property type="match status" value="1"/>
</dbReference>
<dbReference type="EMBL" id="QWEY01000018">
    <property type="protein sequence ID" value="RGP35258.1"/>
    <property type="molecule type" value="Genomic_DNA"/>
</dbReference>
<dbReference type="InterPro" id="IPR000524">
    <property type="entry name" value="Tscrpt_reg_HTH_GntR"/>
</dbReference>
<dbReference type="RefSeq" id="WP_118156042.1">
    <property type="nucleotide sequence ID" value="NZ_QWEY01000018.1"/>
</dbReference>
<dbReference type="FunFam" id="1.10.10.10:FF:000079">
    <property type="entry name" value="GntR family transcriptional regulator"/>
    <property type="match status" value="1"/>
</dbReference>
<dbReference type="Pfam" id="PF07702">
    <property type="entry name" value="UTRA"/>
    <property type="match status" value="1"/>
</dbReference>
<dbReference type="OrthoDB" id="9800645at2"/>
<keyword evidence="1" id="KW-0805">Transcription regulation</keyword>
<dbReference type="PROSITE" id="PS50949">
    <property type="entry name" value="HTH_GNTR"/>
    <property type="match status" value="1"/>
</dbReference>
<reference evidence="5 6" key="1">
    <citation type="submission" date="2018-08" db="EMBL/GenBank/DDBJ databases">
        <title>Flavobacterium tibetense sp. nov., isolated from a wetland YonghuCo on Tibetan Plateau.</title>
        <authorList>
            <person name="Phurbu D."/>
            <person name="Lu H."/>
            <person name="Xing P."/>
        </authorList>
    </citation>
    <scope>NUCLEOTIDE SEQUENCE [LARGE SCALE GENOMIC DNA]</scope>
    <source>
        <strain evidence="5 6">DJC</strain>
    </source>
</reference>
<dbReference type="GO" id="GO:0003677">
    <property type="term" value="F:DNA binding"/>
    <property type="evidence" value="ECO:0007669"/>
    <property type="project" value="UniProtKB-KW"/>
</dbReference>
<dbReference type="PRINTS" id="PR00035">
    <property type="entry name" value="HTHGNTR"/>
</dbReference>
<evidence type="ECO:0000313" key="5">
    <source>
        <dbReference type="EMBL" id="RGP35258.1"/>
    </source>
</evidence>
<dbReference type="CDD" id="cd07377">
    <property type="entry name" value="WHTH_GntR"/>
    <property type="match status" value="1"/>
</dbReference>
<dbReference type="PANTHER" id="PTHR44846:SF1">
    <property type="entry name" value="MANNOSYL-D-GLYCERATE TRANSPORT_METABOLISM SYSTEM REPRESSOR MNGR-RELATED"/>
    <property type="match status" value="1"/>
</dbReference>
<keyword evidence="3" id="KW-0804">Transcription</keyword>
<keyword evidence="2" id="KW-0238">DNA-binding</keyword>
<dbReference type="PANTHER" id="PTHR44846">
    <property type="entry name" value="MANNOSYL-D-GLYCERATE TRANSPORT/METABOLISM SYSTEM REPRESSOR MNGR-RELATED"/>
    <property type="match status" value="1"/>
</dbReference>
<dbReference type="GO" id="GO:0003700">
    <property type="term" value="F:DNA-binding transcription factor activity"/>
    <property type="evidence" value="ECO:0007669"/>
    <property type="project" value="InterPro"/>
</dbReference>
<keyword evidence="6" id="KW-1185">Reference proteome</keyword>
<evidence type="ECO:0000256" key="2">
    <source>
        <dbReference type="ARBA" id="ARBA00023125"/>
    </source>
</evidence>
<organism evidence="5 6">
    <name type="scientific">Pseudotabrizicola alkalilacus</name>
    <dbReference type="NCBI Taxonomy" id="2305252"/>
    <lineage>
        <taxon>Bacteria</taxon>
        <taxon>Pseudomonadati</taxon>
        <taxon>Pseudomonadota</taxon>
        <taxon>Alphaproteobacteria</taxon>
        <taxon>Rhodobacterales</taxon>
        <taxon>Paracoccaceae</taxon>
        <taxon>Pseudotabrizicola</taxon>
    </lineage>
</organism>
<dbReference type="SMART" id="SM00866">
    <property type="entry name" value="UTRA"/>
    <property type="match status" value="1"/>
</dbReference>
<dbReference type="InterPro" id="IPR036390">
    <property type="entry name" value="WH_DNA-bd_sf"/>
</dbReference>
<feature type="domain" description="HTH gntR-type" evidence="4">
    <location>
        <begin position="23"/>
        <end position="91"/>
    </location>
</feature>
<evidence type="ECO:0000256" key="3">
    <source>
        <dbReference type="ARBA" id="ARBA00023163"/>
    </source>
</evidence>
<dbReference type="Gene3D" id="1.10.10.10">
    <property type="entry name" value="Winged helix-like DNA-binding domain superfamily/Winged helix DNA-binding domain"/>
    <property type="match status" value="1"/>
</dbReference>
<dbReference type="InterPro" id="IPR050679">
    <property type="entry name" value="Bact_HTH_transcr_reg"/>
</dbReference>
<dbReference type="InterPro" id="IPR036388">
    <property type="entry name" value="WH-like_DNA-bd_sf"/>
</dbReference>
<proteinExistence type="predicted"/>
<dbReference type="Gene3D" id="3.40.1410.10">
    <property type="entry name" value="Chorismate lyase-like"/>
    <property type="match status" value="1"/>
</dbReference>
<name>A0A411YWV1_9RHOB</name>
<evidence type="ECO:0000259" key="4">
    <source>
        <dbReference type="PROSITE" id="PS50949"/>
    </source>
</evidence>
<dbReference type="SUPFAM" id="SSF64288">
    <property type="entry name" value="Chorismate lyase-like"/>
    <property type="match status" value="1"/>
</dbReference>